<proteinExistence type="predicted"/>
<dbReference type="SUPFAM" id="SSF53098">
    <property type="entry name" value="Ribonuclease H-like"/>
    <property type="match status" value="1"/>
</dbReference>
<accession>A0AA47P515</accession>
<feature type="region of interest" description="Disordered" evidence="6">
    <location>
        <begin position="482"/>
        <end position="506"/>
    </location>
</feature>
<feature type="transmembrane region" description="Helical" evidence="7">
    <location>
        <begin position="600"/>
        <end position="623"/>
    </location>
</feature>
<dbReference type="InterPro" id="IPR012337">
    <property type="entry name" value="RNaseH-like_sf"/>
</dbReference>
<gene>
    <name evidence="9" type="primary">TRA1_7</name>
    <name evidence="9" type="ORF">N1851_007920</name>
</gene>
<dbReference type="InterPro" id="IPR052035">
    <property type="entry name" value="ZnF_BED_domain_contain"/>
</dbReference>
<comment type="subcellular location">
    <subcellularLocation>
        <location evidence="1">Nucleus</location>
    </subcellularLocation>
</comment>
<keyword evidence="3" id="KW-0863">Zinc-finger</keyword>
<comment type="caution">
    <text evidence="9">The sequence shown here is derived from an EMBL/GenBank/DDBJ whole genome shotgun (WGS) entry which is preliminary data.</text>
</comment>
<dbReference type="Pfam" id="PF05699">
    <property type="entry name" value="Dimer_Tnp_hAT"/>
    <property type="match status" value="1"/>
</dbReference>
<evidence type="ECO:0000313" key="9">
    <source>
        <dbReference type="EMBL" id="KAK0150976.1"/>
    </source>
</evidence>
<keyword evidence="7" id="KW-0812">Transmembrane</keyword>
<evidence type="ECO:0000259" key="8">
    <source>
        <dbReference type="Pfam" id="PF05699"/>
    </source>
</evidence>
<name>A0AA47P515_MERPO</name>
<keyword evidence="7" id="KW-0472">Membrane</keyword>
<evidence type="ECO:0000313" key="10">
    <source>
        <dbReference type="Proteomes" id="UP001174136"/>
    </source>
</evidence>
<evidence type="ECO:0000256" key="6">
    <source>
        <dbReference type="SAM" id="MobiDB-lite"/>
    </source>
</evidence>
<dbReference type="GO" id="GO:0005634">
    <property type="term" value="C:nucleus"/>
    <property type="evidence" value="ECO:0007669"/>
    <property type="project" value="UniProtKB-SubCell"/>
</dbReference>
<organism evidence="9 10">
    <name type="scientific">Merluccius polli</name>
    <name type="common">Benguela hake</name>
    <name type="synonym">Merluccius cadenati</name>
    <dbReference type="NCBI Taxonomy" id="89951"/>
    <lineage>
        <taxon>Eukaryota</taxon>
        <taxon>Metazoa</taxon>
        <taxon>Chordata</taxon>
        <taxon>Craniata</taxon>
        <taxon>Vertebrata</taxon>
        <taxon>Euteleostomi</taxon>
        <taxon>Actinopterygii</taxon>
        <taxon>Neopterygii</taxon>
        <taxon>Teleostei</taxon>
        <taxon>Neoteleostei</taxon>
        <taxon>Acanthomorphata</taxon>
        <taxon>Zeiogadaria</taxon>
        <taxon>Gadariae</taxon>
        <taxon>Gadiformes</taxon>
        <taxon>Gadoidei</taxon>
        <taxon>Merlucciidae</taxon>
        <taxon>Merluccius</taxon>
    </lineage>
</organism>
<dbReference type="AlphaFoldDB" id="A0AA47P515"/>
<evidence type="ECO:0000256" key="7">
    <source>
        <dbReference type="SAM" id="Phobius"/>
    </source>
</evidence>
<keyword evidence="2" id="KW-0479">Metal-binding</keyword>
<dbReference type="PANTHER" id="PTHR46481">
    <property type="entry name" value="ZINC FINGER BED DOMAIN-CONTAINING PROTEIN 4"/>
    <property type="match status" value="1"/>
</dbReference>
<evidence type="ECO:0000256" key="2">
    <source>
        <dbReference type="ARBA" id="ARBA00022723"/>
    </source>
</evidence>
<evidence type="ECO:0000256" key="4">
    <source>
        <dbReference type="ARBA" id="ARBA00022833"/>
    </source>
</evidence>
<dbReference type="Proteomes" id="UP001174136">
    <property type="component" value="Unassembled WGS sequence"/>
</dbReference>
<sequence length="629" mass="70688">MSFCSFTEFTNAKKGRLTFGEGQSSMESFIVQPTGMQAYNQGHPRQKAITESIINDLIISCNLPLSLIEKPSFRHFLSVVEEKYSPVSRCTVTRRLSELAADKEAKIKLKLQTTDTVSVTVDIWTDRTMRGFLGITAHFMELDKSNPRLQSVLLSCERFTGSHTGERISETFEEVCDNFNIKNKLDYIISDNASNMKKAFTVCFPSATVMEDDDLENGDLWEDVIEDYKDDVESIQSSCRQKRLQCFAHSLQLVVRDGLKEVKVLNSAMAKVTKFCTLLHSTCGLKEAFEAQYGANRSIPSAVVTRWNSTLRLVEAVTDLDLQNLNTLLDTQGHKGLCLSAREWGQLKELVEILAPFLQATDLTQGEKVVTLSAALPCVLSLNSHLIRMLNSTRHLVGLVKALQKSLQRRFQGIFVNVRMDDSSEAAADLPFGDVVYMMSAFLDPSFCLFWLEQDVQVPDEVKSEVKEMMIDLVLAEARKATVPESSSGDDDHEDSGPPAKTPRLFSGYRKKTTKKSVDHGSSSVQAQIIRYIQVASDEDEVDCLEFWKRQSKAFPRLYFVAMRVLAVPATSAPVERVFSHGGLIMRPHRARLSAKTLSYLLFILIILFILSILFIVGIRYLVKSCLLF</sequence>
<dbReference type="GO" id="GO:0008270">
    <property type="term" value="F:zinc ion binding"/>
    <property type="evidence" value="ECO:0007669"/>
    <property type="project" value="UniProtKB-KW"/>
</dbReference>
<dbReference type="GO" id="GO:0046983">
    <property type="term" value="F:protein dimerization activity"/>
    <property type="evidence" value="ECO:0007669"/>
    <property type="project" value="InterPro"/>
</dbReference>
<keyword evidence="7" id="KW-1133">Transmembrane helix</keyword>
<protein>
    <submittedName>
        <fullName evidence="9">AC transposase</fullName>
    </submittedName>
</protein>
<dbReference type="InterPro" id="IPR008906">
    <property type="entry name" value="HATC_C_dom"/>
</dbReference>
<evidence type="ECO:0000256" key="1">
    <source>
        <dbReference type="ARBA" id="ARBA00004123"/>
    </source>
</evidence>
<keyword evidence="5" id="KW-0539">Nucleus</keyword>
<dbReference type="PANTHER" id="PTHR46481:SF10">
    <property type="entry name" value="ZINC FINGER BED DOMAIN-CONTAINING PROTEIN 39"/>
    <property type="match status" value="1"/>
</dbReference>
<reference evidence="9" key="1">
    <citation type="journal article" date="2023" name="Front. Mar. Sci.">
        <title>A new Merluccius polli reference genome to investigate the effects of global change in West African waters.</title>
        <authorList>
            <person name="Mateo J.L."/>
            <person name="Blanco-Fernandez C."/>
            <person name="Garcia-Vazquez E."/>
            <person name="Machado-Schiaffino G."/>
        </authorList>
    </citation>
    <scope>NUCLEOTIDE SEQUENCE</scope>
    <source>
        <strain evidence="9">C29</strain>
        <tissue evidence="9">Fin</tissue>
    </source>
</reference>
<keyword evidence="10" id="KW-1185">Reference proteome</keyword>
<evidence type="ECO:0000256" key="3">
    <source>
        <dbReference type="ARBA" id="ARBA00022771"/>
    </source>
</evidence>
<evidence type="ECO:0000256" key="5">
    <source>
        <dbReference type="ARBA" id="ARBA00023242"/>
    </source>
</evidence>
<dbReference type="EMBL" id="JAOPHQ010001426">
    <property type="protein sequence ID" value="KAK0150976.1"/>
    <property type="molecule type" value="Genomic_DNA"/>
</dbReference>
<feature type="domain" description="HAT C-terminal dimerisation" evidence="8">
    <location>
        <begin position="537"/>
        <end position="604"/>
    </location>
</feature>
<keyword evidence="4" id="KW-0862">Zinc</keyword>